<gene>
    <name evidence="2" type="ORF">IL38_23675</name>
</gene>
<feature type="compositionally biased region" description="Acidic residues" evidence="1">
    <location>
        <begin position="99"/>
        <end position="149"/>
    </location>
</feature>
<comment type="caution">
    <text evidence="2">The sequence shown here is derived from an EMBL/GenBank/DDBJ whole genome shotgun (WGS) entry which is preliminary data.</text>
</comment>
<organism evidence="2 3">
    <name type="scientific">Actinopolyspora erythraea</name>
    <dbReference type="NCBI Taxonomy" id="414996"/>
    <lineage>
        <taxon>Bacteria</taxon>
        <taxon>Bacillati</taxon>
        <taxon>Actinomycetota</taxon>
        <taxon>Actinomycetes</taxon>
        <taxon>Actinopolysporales</taxon>
        <taxon>Actinopolysporaceae</taxon>
        <taxon>Actinopolyspora</taxon>
    </lineage>
</organism>
<dbReference type="EMBL" id="JPMV01000046">
    <property type="protein sequence ID" value="KGI79313.1"/>
    <property type="molecule type" value="Genomic_DNA"/>
</dbReference>
<reference evidence="2 3" key="1">
    <citation type="journal article" date="2014" name="PLoS ONE">
        <title>Identification and Characterization of a New Erythromycin Biosynthetic Gene Cluster in Actinopolyspora erythraea YIM90600, a Novel Erythronolide-Producing Halophilic Actinomycete Isolated from Salt Field.</title>
        <authorList>
            <person name="Chen D."/>
            <person name="Feng J."/>
            <person name="Huang L."/>
            <person name="Zhang Q."/>
            <person name="Wu J."/>
            <person name="Zhu X."/>
            <person name="Duan Y."/>
            <person name="Xu Z."/>
        </authorList>
    </citation>
    <scope>NUCLEOTIDE SEQUENCE [LARGE SCALE GENOMIC DNA]</scope>
    <source>
        <strain evidence="2 3">YIM90600</strain>
    </source>
</reference>
<proteinExistence type="predicted"/>
<dbReference type="Proteomes" id="UP000029737">
    <property type="component" value="Unassembled WGS sequence"/>
</dbReference>
<name>A0ABR4WY52_9ACTN</name>
<sequence>MTEFELVTRQQSRLNDAVCLDLEDGSILTGTLAQWGKSLIGVRPDEQAREQGWSRKIETVPQGRVVSISQPPVATAVESSPDGGGADAEASGEVAEERPLEEESQEEAEPVADDLGEEPQLDPAEQDAAADDGEDTAPSEGELDSETEAPDPAPRAEEADDEGEQGEADPENAAPTQGGAKSEAASSEPAEPAWVQIGNKRARLGERIPEVEFSGEVAVYRIAPPSWQGVRDIAVFLGGTCIGLIVYSHQKGAYRAFCKARGRACFATRSELGEAVRAIYTEDRGRRT</sequence>
<feature type="compositionally biased region" description="Low complexity" evidence="1">
    <location>
        <begin position="182"/>
        <end position="193"/>
    </location>
</feature>
<accession>A0ABR4WY52</accession>
<evidence type="ECO:0000256" key="1">
    <source>
        <dbReference type="SAM" id="MobiDB-lite"/>
    </source>
</evidence>
<feature type="region of interest" description="Disordered" evidence="1">
    <location>
        <begin position="64"/>
        <end position="194"/>
    </location>
</feature>
<evidence type="ECO:0000313" key="3">
    <source>
        <dbReference type="Proteomes" id="UP000029737"/>
    </source>
</evidence>
<protein>
    <submittedName>
        <fullName evidence="2">Uncharacterized protein</fullName>
    </submittedName>
</protein>
<evidence type="ECO:0000313" key="2">
    <source>
        <dbReference type="EMBL" id="KGI79313.1"/>
    </source>
</evidence>
<keyword evidence="3" id="KW-1185">Reference proteome</keyword>
<dbReference type="RefSeq" id="WP_043578740.1">
    <property type="nucleotide sequence ID" value="NZ_KN214181.1"/>
</dbReference>
<feature type="compositionally biased region" description="Acidic residues" evidence="1">
    <location>
        <begin position="158"/>
        <end position="170"/>
    </location>
</feature>